<keyword evidence="2" id="KW-1185">Reference proteome</keyword>
<reference evidence="1 2" key="1">
    <citation type="submission" date="2020-07" db="EMBL/GenBank/DDBJ databases">
        <title>Moheibacter lacus sp. nov., a member of the family Flavobacteriaceae isolated from freshwater lake sediment.</title>
        <authorList>
            <person name="Liu Y."/>
        </authorList>
    </citation>
    <scope>NUCLEOTIDE SEQUENCE [LARGE SCALE GENOMIC DNA]</scope>
    <source>
        <strain evidence="1 2">BDHS18</strain>
    </source>
</reference>
<evidence type="ECO:0008006" key="3">
    <source>
        <dbReference type="Google" id="ProtNLM"/>
    </source>
</evidence>
<accession>A0A838ZQM8</accession>
<dbReference type="Proteomes" id="UP000552241">
    <property type="component" value="Unassembled WGS sequence"/>
</dbReference>
<gene>
    <name evidence="1" type="ORF">HU137_07250</name>
</gene>
<protein>
    <recommendedName>
        <fullName evidence="3">DUF1540 domain-containing protein</fullName>
    </recommendedName>
</protein>
<organism evidence="1 2">
    <name type="scientific">Moheibacter lacus</name>
    <dbReference type="NCBI Taxonomy" id="2745851"/>
    <lineage>
        <taxon>Bacteria</taxon>
        <taxon>Pseudomonadati</taxon>
        <taxon>Bacteroidota</taxon>
        <taxon>Flavobacteriia</taxon>
        <taxon>Flavobacteriales</taxon>
        <taxon>Weeksellaceae</taxon>
        <taxon>Moheibacter</taxon>
    </lineage>
</organism>
<proteinExistence type="predicted"/>
<dbReference type="AlphaFoldDB" id="A0A838ZQM8"/>
<name>A0A838ZQM8_9FLAO</name>
<evidence type="ECO:0000313" key="2">
    <source>
        <dbReference type="Proteomes" id="UP000552241"/>
    </source>
</evidence>
<evidence type="ECO:0000313" key="1">
    <source>
        <dbReference type="EMBL" id="MBA5629565.1"/>
    </source>
</evidence>
<comment type="caution">
    <text evidence="1">The sequence shown here is derived from an EMBL/GenBank/DDBJ whole genome shotgun (WGS) entry which is preliminary data.</text>
</comment>
<dbReference type="EMBL" id="JACDZE010000001">
    <property type="protein sequence ID" value="MBA5629565.1"/>
    <property type="molecule type" value="Genomic_DNA"/>
</dbReference>
<dbReference type="RefSeq" id="WP_182043116.1">
    <property type="nucleotide sequence ID" value="NZ_JACDZE010000001.1"/>
</dbReference>
<sequence>MKVKLAQCCGNCEHFINGQLCAVQEIVVSENQVCEAYTFKPVLHREDDCLKCSKFQTTNCAHPAKASEGIMCTVWLPRMGQV</sequence>